<comment type="caution">
    <text evidence="1">The sequence shown here is derived from an EMBL/GenBank/DDBJ whole genome shotgun (WGS) entry which is preliminary data.</text>
</comment>
<sequence>MSGNFFKITDVNAYPSRRGDTLYSFLLDNKIKVSAIYPDEKWQSSGKSNRSIIYELNRYWKKSGNTLLNATGNYIVASLKKTEYGTQLEYVTSVDLVGDFAHLLNKNKGRAFVTPLPIYDFLKERNYHINNDDSISLQKSYSNVRVRPLVSGSSNSVCYPKIEGNEFCSIENISKIYQQFYAHLRGKGSSPHLAPDGDWMHTLNTIQIVKQVRRCRQSYKATHSGDIDEWFDEVVLSIGDKLTNEQKTFLDKHSNLDK</sequence>
<name>A0ABT6U530_9GAMM</name>
<organism evidence="1 2">
    <name type="scientific">Pseudoalteromonas shioyasakiensis</name>
    <dbReference type="NCBI Taxonomy" id="1190813"/>
    <lineage>
        <taxon>Bacteria</taxon>
        <taxon>Pseudomonadati</taxon>
        <taxon>Pseudomonadota</taxon>
        <taxon>Gammaproteobacteria</taxon>
        <taxon>Alteromonadales</taxon>
        <taxon>Pseudoalteromonadaceae</taxon>
        <taxon>Pseudoalteromonas</taxon>
    </lineage>
</organism>
<dbReference type="Proteomes" id="UP001156974">
    <property type="component" value="Unassembled WGS sequence"/>
</dbReference>
<reference evidence="1 2" key="1">
    <citation type="submission" date="2022-02" db="EMBL/GenBank/DDBJ databases">
        <title>Genome analysis of Beneficial Microorganisms for Coral consortium from Pocillopora damicornis.</title>
        <authorList>
            <person name="Rosado P.M."/>
            <person name="Cardoso P.M."/>
            <person name="Rosado J.G."/>
            <person name="Schultz J."/>
            <person name="Rocha U."/>
            <person name="Costa T.K."/>
            <person name="Peixoto R.S."/>
        </authorList>
    </citation>
    <scope>NUCLEOTIDE SEQUENCE [LARGE SCALE GENOMIC DNA]</scope>
    <source>
        <strain evidence="1 2">BMC5</strain>
    </source>
</reference>
<accession>A0ABT6U530</accession>
<protein>
    <submittedName>
        <fullName evidence="1">Uncharacterized protein</fullName>
    </submittedName>
</protein>
<dbReference type="RefSeq" id="WP_175083072.1">
    <property type="nucleotide sequence ID" value="NZ_JAKUMG010000012.1"/>
</dbReference>
<proteinExistence type="predicted"/>
<dbReference type="EMBL" id="JAKUMG010000012">
    <property type="protein sequence ID" value="MDI4670761.1"/>
    <property type="molecule type" value="Genomic_DNA"/>
</dbReference>
<evidence type="ECO:0000313" key="1">
    <source>
        <dbReference type="EMBL" id="MDI4670761.1"/>
    </source>
</evidence>
<keyword evidence="2" id="KW-1185">Reference proteome</keyword>
<evidence type="ECO:0000313" key="2">
    <source>
        <dbReference type="Proteomes" id="UP001156974"/>
    </source>
</evidence>
<gene>
    <name evidence="1" type="ORF">MKZ47_16945</name>
</gene>